<dbReference type="AlphaFoldDB" id="A0A0V8HG05"/>
<dbReference type="RefSeq" id="WP_058298998.1">
    <property type="nucleotide sequence ID" value="NZ_FMAU01000003.1"/>
</dbReference>
<proteinExistence type="predicted"/>
<sequence>MENLDFCPIPYLILDRGLNVLDASDSGYDLLKRGESFLSILEEESSPKFARIIHKDLSGKMEVNLKKNSSFELVDLFYRFSDVQQRFHMAVITKDNEYEKVSQQMNGLFDRLGESNIVRKDTNHREVLASVSSLYLKLTNTSDWNREEVMDRVKEIEILLMKNVQ</sequence>
<organism evidence="1 2">
    <name type="scientific">[Bacillus] enclensis</name>
    <dbReference type="NCBI Taxonomy" id="1402860"/>
    <lineage>
        <taxon>Bacteria</taxon>
        <taxon>Bacillati</taxon>
        <taxon>Bacillota</taxon>
        <taxon>Bacilli</taxon>
        <taxon>Bacillales</taxon>
        <taxon>Bacillaceae</taxon>
        <taxon>Rossellomorea</taxon>
    </lineage>
</organism>
<evidence type="ECO:0000313" key="2">
    <source>
        <dbReference type="Proteomes" id="UP000181997"/>
    </source>
</evidence>
<protein>
    <submittedName>
        <fullName evidence="1">Uncharacterized protein</fullName>
    </submittedName>
</protein>
<dbReference type="EMBL" id="FMAU01000003">
    <property type="protein sequence ID" value="SCC17931.1"/>
    <property type="molecule type" value="Genomic_DNA"/>
</dbReference>
<gene>
    <name evidence="1" type="ORF">GA0061094_2933</name>
</gene>
<reference evidence="2" key="1">
    <citation type="submission" date="2016-08" db="EMBL/GenBank/DDBJ databases">
        <authorList>
            <person name="Varghese N."/>
            <person name="Submissions Spin"/>
        </authorList>
    </citation>
    <scope>NUCLEOTIDE SEQUENCE [LARGE SCALE GENOMIC DNA]</scope>
    <source>
        <strain evidence="2">SGD-1123</strain>
    </source>
</reference>
<dbReference type="Proteomes" id="UP000181997">
    <property type="component" value="Unassembled WGS sequence"/>
</dbReference>
<name>A0A0V8HG05_9BACI</name>
<accession>A0A0V8HG05</accession>
<dbReference type="OrthoDB" id="2624594at2"/>
<keyword evidence="2" id="KW-1185">Reference proteome</keyword>
<evidence type="ECO:0000313" key="1">
    <source>
        <dbReference type="EMBL" id="SCC17931.1"/>
    </source>
</evidence>